<keyword evidence="1" id="KW-0812">Transmembrane</keyword>
<proteinExistence type="predicted"/>
<feature type="transmembrane region" description="Helical" evidence="1">
    <location>
        <begin position="108"/>
        <end position="126"/>
    </location>
</feature>
<dbReference type="Pfam" id="PF10080">
    <property type="entry name" value="FtrD-like"/>
    <property type="match status" value="1"/>
</dbReference>
<evidence type="ECO:0000256" key="1">
    <source>
        <dbReference type="SAM" id="Phobius"/>
    </source>
</evidence>
<comment type="caution">
    <text evidence="3">The sequence shown here is derived from an EMBL/GenBank/DDBJ whole genome shotgun (WGS) entry which is preliminary data.</text>
</comment>
<evidence type="ECO:0000313" key="4">
    <source>
        <dbReference type="Proteomes" id="UP000773064"/>
    </source>
</evidence>
<feature type="transmembrane region" description="Helical" evidence="1">
    <location>
        <begin position="6"/>
        <end position="28"/>
    </location>
</feature>
<feature type="transmembrane region" description="Helical" evidence="1">
    <location>
        <begin position="229"/>
        <end position="248"/>
    </location>
</feature>
<feature type="transmembrane region" description="Helical" evidence="1">
    <location>
        <begin position="273"/>
        <end position="297"/>
    </location>
</feature>
<name>A0ABS5UQT0_9BIFI</name>
<dbReference type="Proteomes" id="UP000773064">
    <property type="component" value="Unassembled WGS sequence"/>
</dbReference>
<gene>
    <name evidence="3" type="ORF">JS528_08280</name>
</gene>
<feature type="transmembrane region" description="Helical" evidence="1">
    <location>
        <begin position="40"/>
        <end position="62"/>
    </location>
</feature>
<feature type="domain" description="Membrane iron-sulfur containing protein FtrD-like" evidence="2">
    <location>
        <begin position="324"/>
        <end position="422"/>
    </location>
</feature>
<dbReference type="RefSeq" id="WP_214358595.1">
    <property type="nucleotide sequence ID" value="NZ_JAFEJS010000008.1"/>
</dbReference>
<organism evidence="3 4">
    <name type="scientific">Bifidobacterium santillanense</name>
    <dbReference type="NCBI Taxonomy" id="2809028"/>
    <lineage>
        <taxon>Bacteria</taxon>
        <taxon>Bacillati</taxon>
        <taxon>Actinomycetota</taxon>
        <taxon>Actinomycetes</taxon>
        <taxon>Bifidobacteriales</taxon>
        <taxon>Bifidobacteriaceae</taxon>
        <taxon>Bifidobacterium</taxon>
    </lineage>
</organism>
<evidence type="ECO:0000313" key="3">
    <source>
        <dbReference type="EMBL" id="MBT1173343.1"/>
    </source>
</evidence>
<evidence type="ECO:0000259" key="2">
    <source>
        <dbReference type="Pfam" id="PF10080"/>
    </source>
</evidence>
<protein>
    <submittedName>
        <fullName evidence="3">DUF2318 domain-containing protein</fullName>
    </submittedName>
</protein>
<keyword evidence="1" id="KW-0472">Membrane</keyword>
<reference evidence="3 4" key="1">
    <citation type="journal article" date="2021" name="Environ. Microbiol.">
        <title>Genetic insights into the dark matter of the mammalian gut microbiota through targeted genome reconstruction.</title>
        <authorList>
            <person name="Lugli G.A."/>
            <person name="Alessandri G."/>
            <person name="Milani C."/>
            <person name="Viappiani A."/>
            <person name="Fontana F."/>
            <person name="Tarracchini C."/>
            <person name="Mancabelli L."/>
            <person name="Argentini C."/>
            <person name="Ruiz L."/>
            <person name="Margolles A."/>
            <person name="van Sinderen D."/>
            <person name="Turroni F."/>
            <person name="Ventura M."/>
        </authorList>
    </citation>
    <scope>NUCLEOTIDE SEQUENCE [LARGE SCALE GENOMIC DNA]</scope>
    <source>
        <strain evidence="3 4">MA2</strain>
    </source>
</reference>
<accession>A0ABS5UQT0</accession>
<sequence>MLEQFVAVMPGTLAPALLIMCLSVTLTVGEGRDKPISSRWRLWAVFLGTVAAIVFATLRATAVINQRTFVNQPVLTVAVVVDLLAIAAVIASPWILKGWQNHKWLMHLANGVGALAIALTLFYALPDVILQLTIWVEPGETAFTSAMLLRALGFLLGLAMSIVIAAIFRTMRTTAVRPAFITAAVLMMAILFVQHATGLLQMIQVHSLFFPHFLFQPLVWSINHNTQMIIAQSLVFVIPAIASIVAGFRMKTKPQSGENEATVRRHKAFRRRAIAASVWSLVAMIGVTVTLTVGIAATHQTVTLSPPESYSLKDGVATIPFSQVEDGHLHRFEYKAKDGTVMRFIIIKKNGGAYGIGLDACENCGDAGYYEKDGKIICKKCEVAINLATIGFKGGCNPIPFPYKTGNGRITIQTADLDALSVHFQ</sequence>
<dbReference type="EMBL" id="JAFEJS010000008">
    <property type="protein sequence ID" value="MBT1173343.1"/>
    <property type="molecule type" value="Genomic_DNA"/>
</dbReference>
<feature type="transmembrane region" description="Helical" evidence="1">
    <location>
        <begin position="74"/>
        <end position="96"/>
    </location>
</feature>
<dbReference type="InterPro" id="IPR018758">
    <property type="entry name" value="FtrD-like"/>
</dbReference>
<feature type="transmembrane region" description="Helical" evidence="1">
    <location>
        <begin position="180"/>
        <end position="209"/>
    </location>
</feature>
<feature type="transmembrane region" description="Helical" evidence="1">
    <location>
        <begin position="146"/>
        <end position="168"/>
    </location>
</feature>
<keyword evidence="4" id="KW-1185">Reference proteome</keyword>
<keyword evidence="1" id="KW-1133">Transmembrane helix</keyword>